<proteinExistence type="inferred from homology"/>
<dbReference type="PANTHER" id="PTHR21043:SF0">
    <property type="entry name" value="MITOCHONDRIAL ASSEMBLY OF RIBOSOMAL LARGE SUBUNIT PROTEIN 1"/>
    <property type="match status" value="1"/>
</dbReference>
<comment type="caution">
    <text evidence="3">The sequence shown here is derived from an EMBL/GenBank/DDBJ whole genome shotgun (WGS) entry which is preliminary data.</text>
</comment>
<dbReference type="HAMAP" id="MF_01477">
    <property type="entry name" value="Iojap_RsfS"/>
    <property type="match status" value="1"/>
</dbReference>
<comment type="subunit">
    <text evidence="2">Interacts with ribosomal protein uL14 (rplN).</text>
</comment>
<dbReference type="GO" id="GO:0005737">
    <property type="term" value="C:cytoplasm"/>
    <property type="evidence" value="ECO:0007669"/>
    <property type="project" value="UniProtKB-SubCell"/>
</dbReference>
<dbReference type="EMBL" id="JADINH010000166">
    <property type="protein sequence ID" value="MBO8416274.1"/>
    <property type="molecule type" value="Genomic_DNA"/>
</dbReference>
<organism evidence="3 4">
    <name type="scientific">Candidatus Avisuccinivibrio stercorigallinarum</name>
    <dbReference type="NCBI Taxonomy" id="2840704"/>
    <lineage>
        <taxon>Bacteria</taxon>
        <taxon>Pseudomonadati</taxon>
        <taxon>Pseudomonadota</taxon>
        <taxon>Gammaproteobacteria</taxon>
        <taxon>Aeromonadales</taxon>
        <taxon>Succinivibrionaceae</taxon>
        <taxon>Succinivibrionaceae incertae sedis</taxon>
        <taxon>Candidatus Avisuccinivibrio</taxon>
    </lineage>
</organism>
<dbReference type="PANTHER" id="PTHR21043">
    <property type="entry name" value="IOJAP SUPERFAMILY ORTHOLOG"/>
    <property type="match status" value="1"/>
</dbReference>
<dbReference type="SUPFAM" id="SSF81301">
    <property type="entry name" value="Nucleotidyltransferase"/>
    <property type="match status" value="1"/>
</dbReference>
<dbReference type="GO" id="GO:0090071">
    <property type="term" value="P:negative regulation of ribosome biogenesis"/>
    <property type="evidence" value="ECO:0007669"/>
    <property type="project" value="UniProtKB-UniRule"/>
</dbReference>
<gene>
    <name evidence="2 3" type="primary">rsfS</name>
    <name evidence="3" type="ORF">IAB19_07850</name>
</gene>
<sequence length="125" mass="13595">MLQLPENLDNAKTLAAACRHCLEALKAQDIIEIDVKAHSSLTDIMMICSGTSSRHVSAIADRMLEALGKIGLKGAEVSGEREGQWVLVDLNLVMVHVMLPEVRERYGLENLYRCMAAGVSETSAA</sequence>
<dbReference type="Gene3D" id="3.30.460.10">
    <property type="entry name" value="Beta Polymerase, domain 2"/>
    <property type="match status" value="1"/>
</dbReference>
<protein>
    <recommendedName>
        <fullName evidence="2">Ribosomal silencing factor RsfS</fullName>
    </recommendedName>
</protein>
<keyword evidence="2" id="KW-0810">Translation regulation</keyword>
<dbReference type="Pfam" id="PF02410">
    <property type="entry name" value="RsfS"/>
    <property type="match status" value="1"/>
</dbReference>
<reference evidence="3" key="1">
    <citation type="submission" date="2020-10" db="EMBL/GenBank/DDBJ databases">
        <authorList>
            <person name="Gilroy R."/>
        </authorList>
    </citation>
    <scope>NUCLEOTIDE SEQUENCE</scope>
    <source>
        <strain evidence="3">17213</strain>
    </source>
</reference>
<dbReference type="GO" id="GO:0017148">
    <property type="term" value="P:negative regulation of translation"/>
    <property type="evidence" value="ECO:0007669"/>
    <property type="project" value="UniProtKB-UniRule"/>
</dbReference>
<comment type="similarity">
    <text evidence="1 2">Belongs to the Iojap/RsfS family.</text>
</comment>
<evidence type="ECO:0000313" key="3">
    <source>
        <dbReference type="EMBL" id="MBO8416274.1"/>
    </source>
</evidence>
<keyword evidence="2" id="KW-0678">Repressor</keyword>
<evidence type="ECO:0000256" key="1">
    <source>
        <dbReference type="ARBA" id="ARBA00010574"/>
    </source>
</evidence>
<keyword evidence="2" id="KW-0963">Cytoplasm</keyword>
<name>A0A9D9GTS7_9GAMM</name>
<dbReference type="InterPro" id="IPR004394">
    <property type="entry name" value="Iojap/RsfS/C7orf30"/>
</dbReference>
<dbReference type="InterPro" id="IPR043519">
    <property type="entry name" value="NT_sf"/>
</dbReference>
<dbReference type="AlphaFoldDB" id="A0A9D9GTS7"/>
<dbReference type="Proteomes" id="UP000823631">
    <property type="component" value="Unassembled WGS sequence"/>
</dbReference>
<dbReference type="GO" id="GO:0043023">
    <property type="term" value="F:ribosomal large subunit binding"/>
    <property type="evidence" value="ECO:0007669"/>
    <property type="project" value="TreeGrafter"/>
</dbReference>
<dbReference type="GO" id="GO:0042256">
    <property type="term" value="P:cytosolic ribosome assembly"/>
    <property type="evidence" value="ECO:0007669"/>
    <property type="project" value="UniProtKB-UniRule"/>
</dbReference>
<evidence type="ECO:0000313" key="4">
    <source>
        <dbReference type="Proteomes" id="UP000823631"/>
    </source>
</evidence>
<comment type="subcellular location">
    <subcellularLocation>
        <location evidence="2">Cytoplasm</location>
    </subcellularLocation>
</comment>
<comment type="function">
    <text evidence="2">Functions as a ribosomal silencing factor. Interacts with ribosomal protein uL14 (rplN), blocking formation of intersubunit bridge B8. Prevents association of the 30S and 50S ribosomal subunits and the formation of functional ribosomes, thus repressing translation.</text>
</comment>
<dbReference type="NCBIfam" id="TIGR00090">
    <property type="entry name" value="rsfS_iojap_ybeB"/>
    <property type="match status" value="1"/>
</dbReference>
<accession>A0A9D9GTS7</accession>
<reference evidence="3" key="2">
    <citation type="journal article" date="2021" name="PeerJ">
        <title>Extensive microbial diversity within the chicken gut microbiome revealed by metagenomics and culture.</title>
        <authorList>
            <person name="Gilroy R."/>
            <person name="Ravi A."/>
            <person name="Getino M."/>
            <person name="Pursley I."/>
            <person name="Horton D.L."/>
            <person name="Alikhan N.F."/>
            <person name="Baker D."/>
            <person name="Gharbi K."/>
            <person name="Hall N."/>
            <person name="Watson M."/>
            <person name="Adriaenssens E.M."/>
            <person name="Foster-Nyarko E."/>
            <person name="Jarju S."/>
            <person name="Secka A."/>
            <person name="Antonio M."/>
            <person name="Oren A."/>
            <person name="Chaudhuri R.R."/>
            <person name="La Ragione R."/>
            <person name="Hildebrand F."/>
            <person name="Pallen M.J."/>
        </authorList>
    </citation>
    <scope>NUCLEOTIDE SEQUENCE</scope>
    <source>
        <strain evidence="3">17213</strain>
    </source>
</reference>
<evidence type="ECO:0000256" key="2">
    <source>
        <dbReference type="HAMAP-Rule" id="MF_01477"/>
    </source>
</evidence>